<evidence type="ECO:0000313" key="1">
    <source>
        <dbReference type="EMBL" id="HIX19726.1"/>
    </source>
</evidence>
<accession>A0A9D1VAT3</accession>
<protein>
    <submittedName>
        <fullName evidence="1">Uncharacterized protein</fullName>
    </submittedName>
</protein>
<sequence length="147" mass="16014">MARRRRNNSSGNKNILYVILGAVALVLIVAVLFKSSGSSSGAGPTDSDFRISDYRKGGSRFTNNKYRFEGRVEAVMPQGHDRLVAVTLANNPDGEILPILVPDGAAGDVNLDRGKTYIFNVECRSGRDESGEPIKGIFITREVENKL</sequence>
<evidence type="ECO:0000313" key="2">
    <source>
        <dbReference type="Proteomes" id="UP000823964"/>
    </source>
</evidence>
<proteinExistence type="predicted"/>
<gene>
    <name evidence="1" type="ORF">H9862_03880</name>
</gene>
<organism evidence="1 2">
    <name type="scientific">Candidatus Akkermansia intestinigallinarum</name>
    <dbReference type="NCBI Taxonomy" id="2838431"/>
    <lineage>
        <taxon>Bacteria</taxon>
        <taxon>Pseudomonadati</taxon>
        <taxon>Verrucomicrobiota</taxon>
        <taxon>Verrucomicrobiia</taxon>
        <taxon>Verrucomicrobiales</taxon>
        <taxon>Akkermansiaceae</taxon>
        <taxon>Akkermansia</taxon>
    </lineage>
</organism>
<reference evidence="1" key="2">
    <citation type="submission" date="2021-04" db="EMBL/GenBank/DDBJ databases">
        <authorList>
            <person name="Gilroy R."/>
        </authorList>
    </citation>
    <scope>NUCLEOTIDE SEQUENCE</scope>
    <source>
        <strain evidence="1">14975</strain>
    </source>
</reference>
<dbReference type="EMBL" id="DXFQ01000060">
    <property type="protein sequence ID" value="HIX19726.1"/>
    <property type="molecule type" value="Genomic_DNA"/>
</dbReference>
<reference evidence="1" key="1">
    <citation type="journal article" date="2021" name="PeerJ">
        <title>Extensive microbial diversity within the chicken gut microbiome revealed by metagenomics and culture.</title>
        <authorList>
            <person name="Gilroy R."/>
            <person name="Ravi A."/>
            <person name="Getino M."/>
            <person name="Pursley I."/>
            <person name="Horton D.L."/>
            <person name="Alikhan N.F."/>
            <person name="Baker D."/>
            <person name="Gharbi K."/>
            <person name="Hall N."/>
            <person name="Watson M."/>
            <person name="Adriaenssens E.M."/>
            <person name="Foster-Nyarko E."/>
            <person name="Jarju S."/>
            <person name="Secka A."/>
            <person name="Antonio M."/>
            <person name="Oren A."/>
            <person name="Chaudhuri R.R."/>
            <person name="La Ragione R."/>
            <person name="Hildebrand F."/>
            <person name="Pallen M.J."/>
        </authorList>
    </citation>
    <scope>NUCLEOTIDE SEQUENCE</scope>
    <source>
        <strain evidence="1">14975</strain>
    </source>
</reference>
<name>A0A9D1VAT3_9BACT</name>
<dbReference type="Proteomes" id="UP000823964">
    <property type="component" value="Unassembled WGS sequence"/>
</dbReference>
<comment type="caution">
    <text evidence="1">The sequence shown here is derived from an EMBL/GenBank/DDBJ whole genome shotgun (WGS) entry which is preliminary data.</text>
</comment>
<dbReference type="AlphaFoldDB" id="A0A9D1VAT3"/>